<organism evidence="2 3">
    <name type="scientific">Streptomyces luteolifulvus</name>
    <dbReference type="NCBI Taxonomy" id="2615112"/>
    <lineage>
        <taxon>Bacteria</taxon>
        <taxon>Bacillati</taxon>
        <taxon>Actinomycetota</taxon>
        <taxon>Actinomycetes</taxon>
        <taxon>Kitasatosporales</taxon>
        <taxon>Streptomycetaceae</taxon>
        <taxon>Streptomyces</taxon>
    </lineage>
</organism>
<sequence length="92" mass="10656">MAHTFAELVEKQRAARQAHNRVDELRNSYGPPTQHTWTAQETETYETALRAWRDLDRDARSAVAEYAREQSRPRQEIETELNEALRQSGSGN</sequence>
<evidence type="ECO:0000313" key="2">
    <source>
        <dbReference type="EMBL" id="KAB1140158.1"/>
    </source>
</evidence>
<feature type="region of interest" description="Disordered" evidence="1">
    <location>
        <begin position="64"/>
        <end position="92"/>
    </location>
</feature>
<dbReference type="AlphaFoldDB" id="A0A643JQT6"/>
<evidence type="ECO:0000256" key="1">
    <source>
        <dbReference type="SAM" id="MobiDB-lite"/>
    </source>
</evidence>
<dbReference type="RefSeq" id="WP_150957586.1">
    <property type="nucleotide sequence ID" value="NZ_VZRB01000045.1"/>
</dbReference>
<evidence type="ECO:0000313" key="3">
    <source>
        <dbReference type="Proteomes" id="UP000442707"/>
    </source>
</evidence>
<reference evidence="2 3" key="1">
    <citation type="submission" date="2019-09" db="EMBL/GenBank/DDBJ databases">
        <title>Screening of Novel Bioactive Compounds from Soil-Associated.</title>
        <authorList>
            <person name="Zhao S."/>
        </authorList>
    </citation>
    <scope>NUCLEOTIDE SEQUENCE [LARGE SCALE GENOMIC DNA]</scope>
    <source>
        <strain evidence="2 3">HIT-DPA4</strain>
    </source>
</reference>
<proteinExistence type="predicted"/>
<gene>
    <name evidence="2" type="ORF">F7R91_37110</name>
</gene>
<dbReference type="Proteomes" id="UP000442707">
    <property type="component" value="Unassembled WGS sequence"/>
</dbReference>
<name>A0A643JQT6_9ACTN</name>
<feature type="compositionally biased region" description="Basic and acidic residues" evidence="1">
    <location>
        <begin position="64"/>
        <end position="77"/>
    </location>
</feature>
<keyword evidence="3" id="KW-1185">Reference proteome</keyword>
<protein>
    <submittedName>
        <fullName evidence="2">Uncharacterized protein</fullName>
    </submittedName>
</protein>
<comment type="caution">
    <text evidence="2">The sequence shown here is derived from an EMBL/GenBank/DDBJ whole genome shotgun (WGS) entry which is preliminary data.</text>
</comment>
<dbReference type="EMBL" id="VZRB01000045">
    <property type="protein sequence ID" value="KAB1140158.1"/>
    <property type="molecule type" value="Genomic_DNA"/>
</dbReference>
<accession>A0A643JQT6</accession>
<feature type="region of interest" description="Disordered" evidence="1">
    <location>
        <begin position="12"/>
        <end position="36"/>
    </location>
</feature>